<evidence type="ECO:0000256" key="5">
    <source>
        <dbReference type="PROSITE-ProRule" id="PRU01240"/>
    </source>
</evidence>
<dbReference type="Pfam" id="PF00082">
    <property type="entry name" value="Peptidase_S8"/>
    <property type="match status" value="1"/>
</dbReference>
<dbReference type="PRINTS" id="PR00723">
    <property type="entry name" value="SUBTILISIN"/>
</dbReference>
<evidence type="ECO:0000313" key="10">
    <source>
        <dbReference type="Proteomes" id="UP000193944"/>
    </source>
</evidence>
<comment type="similarity">
    <text evidence="1 5">Belongs to the peptidase S8 family.</text>
</comment>
<dbReference type="EMBL" id="MCFG01000151">
    <property type="protein sequence ID" value="ORX80248.1"/>
    <property type="molecule type" value="Genomic_DNA"/>
</dbReference>
<dbReference type="InterPro" id="IPR023828">
    <property type="entry name" value="Peptidase_S8_Ser-AS"/>
</dbReference>
<dbReference type="PANTHER" id="PTHR43806:SF11">
    <property type="entry name" value="CEREVISIN-RELATED"/>
    <property type="match status" value="1"/>
</dbReference>
<dbReference type="AlphaFoldDB" id="A0A1Y1X3N7"/>
<reference evidence="9 10" key="1">
    <citation type="submission" date="2016-08" db="EMBL/GenBank/DDBJ databases">
        <title>A Parts List for Fungal Cellulosomes Revealed by Comparative Genomics.</title>
        <authorList>
            <consortium name="DOE Joint Genome Institute"/>
            <person name="Haitjema C.H."/>
            <person name="Gilmore S.P."/>
            <person name="Henske J.K."/>
            <person name="Solomon K.V."/>
            <person name="De Groot R."/>
            <person name="Kuo A."/>
            <person name="Mondo S.J."/>
            <person name="Salamov A.A."/>
            <person name="Labutti K."/>
            <person name="Zhao Z."/>
            <person name="Chiniquy J."/>
            <person name="Barry K."/>
            <person name="Brewer H.M."/>
            <person name="Purvine S.O."/>
            <person name="Wright A.T."/>
            <person name="Boxma B."/>
            <person name="Van Alen T."/>
            <person name="Hackstein J.H."/>
            <person name="Baker S.E."/>
            <person name="Grigoriev I.V."/>
            <person name="O'Malley M.A."/>
        </authorList>
    </citation>
    <scope>NUCLEOTIDE SEQUENCE [LARGE SCALE GENOMIC DNA]</scope>
    <source>
        <strain evidence="9 10">S4</strain>
    </source>
</reference>
<dbReference type="PANTHER" id="PTHR43806">
    <property type="entry name" value="PEPTIDASE S8"/>
    <property type="match status" value="1"/>
</dbReference>
<dbReference type="GO" id="GO:0006508">
    <property type="term" value="P:proteolysis"/>
    <property type="evidence" value="ECO:0007669"/>
    <property type="project" value="UniProtKB-KW"/>
</dbReference>
<keyword evidence="2" id="KW-0645">Protease</keyword>
<comment type="caution">
    <text evidence="9">The sequence shown here is derived from an EMBL/GenBank/DDBJ whole genome shotgun (WGS) entry which is preliminary data.</text>
</comment>
<organism evidence="9 10">
    <name type="scientific">Anaeromyces robustus</name>
    <dbReference type="NCBI Taxonomy" id="1754192"/>
    <lineage>
        <taxon>Eukaryota</taxon>
        <taxon>Fungi</taxon>
        <taxon>Fungi incertae sedis</taxon>
        <taxon>Chytridiomycota</taxon>
        <taxon>Chytridiomycota incertae sedis</taxon>
        <taxon>Neocallimastigomycetes</taxon>
        <taxon>Neocallimastigales</taxon>
        <taxon>Neocallimastigaceae</taxon>
        <taxon>Anaeromyces</taxon>
    </lineage>
</organism>
<dbReference type="InterPro" id="IPR000209">
    <property type="entry name" value="Peptidase_S8/S53_dom"/>
</dbReference>
<keyword evidence="4" id="KW-0720">Serine protease</keyword>
<dbReference type="CDD" id="cd00035">
    <property type="entry name" value="ChtBD1"/>
    <property type="match status" value="1"/>
</dbReference>
<dbReference type="GO" id="GO:0004252">
    <property type="term" value="F:serine-type endopeptidase activity"/>
    <property type="evidence" value="ECO:0007669"/>
    <property type="project" value="InterPro"/>
</dbReference>
<dbReference type="PROSITE" id="PS00138">
    <property type="entry name" value="SUBTILASE_SER"/>
    <property type="match status" value="1"/>
</dbReference>
<dbReference type="InterPro" id="IPR015500">
    <property type="entry name" value="Peptidase_S8_subtilisin-rel"/>
</dbReference>
<dbReference type="InterPro" id="IPR036852">
    <property type="entry name" value="Peptidase_S8/S53_dom_sf"/>
</dbReference>
<keyword evidence="7" id="KW-1133">Transmembrane helix</keyword>
<keyword evidence="7" id="KW-0472">Membrane</keyword>
<evidence type="ECO:0000256" key="7">
    <source>
        <dbReference type="SAM" id="Phobius"/>
    </source>
</evidence>
<keyword evidence="10" id="KW-1185">Reference proteome</keyword>
<gene>
    <name evidence="9" type="ORF">BCR32DRAFT_327774</name>
</gene>
<feature type="domain" description="Peptidase S8/S53" evidence="8">
    <location>
        <begin position="311"/>
        <end position="565"/>
    </location>
</feature>
<dbReference type="InterPro" id="IPR050131">
    <property type="entry name" value="Peptidase_S8_subtilisin-like"/>
</dbReference>
<feature type="region of interest" description="Disordered" evidence="6">
    <location>
        <begin position="193"/>
        <end position="222"/>
    </location>
</feature>
<evidence type="ECO:0000256" key="6">
    <source>
        <dbReference type="SAM" id="MobiDB-lite"/>
    </source>
</evidence>
<dbReference type="PROSITE" id="PS51892">
    <property type="entry name" value="SUBTILASE"/>
    <property type="match status" value="1"/>
</dbReference>
<sequence length="648" mass="74502">MNSIHLIFIAFIAFNVFISALAENAFYIISIKRNDKDRDFDDESDTVQTEIVELVNDRMNDIYEIIEDNMDSYRLENGKMDEKLNEITSNSLKKRQFDNDKFVKFNFINNNRPNLNIKFNANNKRSLNSTDDSTVEYIPIDSDLVSHICPILNYYTIKAYLTDDVIKKVLNLENVISCEKAFKISNPKIRRKVPNEEEKEKLNNNNNNNNNSNNKKKRSYGKNGKYYNKDMIKEETNWSGVSVQEHDNLNYYYNYFTHLSLISQSKYYPSNTGSYDYNYYYPESAGEGIHLYFIETGIDMTMEDDFDKYKGETYERTITCDTLIYSGKSHPIRTDKEREEYCETVESDDEDEYNHGVGVASVAAGTIFGVAKKANMHTIATALYTYDVLEALDYIKIQGVPHKSLITSSRGGWTTYRKDLQNKITELKKAGYIIFVSAGNTYEDCCVEKIFERTFDRIRLIKSFSYYDDVIVVGAIEDNDIFNMKDAYQIAEYSSYGKCIDLFAPGEVITPSKKPSYYQVNGRNVDLVMGTSFSAPIAAGVAATIMSEHPDIEYNYDLMKQTLIDLSLKDVLLYPRFVNAPNRFLNNGKKMVFSPTNYYGGCGENSPEKECNENGCCTKYGTCVNPSFDINNLCYINNDCQLNFGKCY</sequence>
<evidence type="ECO:0000256" key="2">
    <source>
        <dbReference type="ARBA" id="ARBA00022670"/>
    </source>
</evidence>
<feature type="compositionally biased region" description="Low complexity" evidence="6">
    <location>
        <begin position="203"/>
        <end position="213"/>
    </location>
</feature>
<reference evidence="9 10" key="2">
    <citation type="submission" date="2016-08" db="EMBL/GenBank/DDBJ databases">
        <title>Pervasive Adenine N6-methylation of Active Genes in Fungi.</title>
        <authorList>
            <consortium name="DOE Joint Genome Institute"/>
            <person name="Mondo S.J."/>
            <person name="Dannebaum R.O."/>
            <person name="Kuo R.C."/>
            <person name="Labutti K."/>
            <person name="Haridas S."/>
            <person name="Kuo A."/>
            <person name="Salamov A."/>
            <person name="Ahrendt S.R."/>
            <person name="Lipzen A."/>
            <person name="Sullivan W."/>
            <person name="Andreopoulos W.B."/>
            <person name="Clum A."/>
            <person name="Lindquist E."/>
            <person name="Daum C."/>
            <person name="Ramamoorthy G.K."/>
            <person name="Gryganskyi A."/>
            <person name="Culley D."/>
            <person name="Magnuson J.K."/>
            <person name="James T.Y."/>
            <person name="O'Malley M.A."/>
            <person name="Stajich J.E."/>
            <person name="Spatafora J.W."/>
            <person name="Visel A."/>
            <person name="Grigoriev I.V."/>
        </authorList>
    </citation>
    <scope>NUCLEOTIDE SEQUENCE [LARGE SCALE GENOMIC DNA]</scope>
    <source>
        <strain evidence="9 10">S4</strain>
    </source>
</reference>
<accession>A0A1Y1X3N7</accession>
<dbReference type="GO" id="GO:0005615">
    <property type="term" value="C:extracellular space"/>
    <property type="evidence" value="ECO:0007669"/>
    <property type="project" value="TreeGrafter"/>
</dbReference>
<evidence type="ECO:0000256" key="3">
    <source>
        <dbReference type="ARBA" id="ARBA00022801"/>
    </source>
</evidence>
<evidence type="ECO:0000256" key="4">
    <source>
        <dbReference type="ARBA" id="ARBA00022825"/>
    </source>
</evidence>
<keyword evidence="3" id="KW-0378">Hydrolase</keyword>
<dbReference type="STRING" id="1754192.A0A1Y1X3N7"/>
<evidence type="ECO:0000313" key="9">
    <source>
        <dbReference type="EMBL" id="ORX80248.1"/>
    </source>
</evidence>
<evidence type="ECO:0000256" key="1">
    <source>
        <dbReference type="ARBA" id="ARBA00011073"/>
    </source>
</evidence>
<name>A0A1Y1X3N7_9FUNG</name>
<keyword evidence="7" id="KW-0812">Transmembrane</keyword>
<dbReference type="OrthoDB" id="19448at2759"/>
<dbReference type="SUPFAM" id="SSF52743">
    <property type="entry name" value="Subtilisin-like"/>
    <property type="match status" value="1"/>
</dbReference>
<feature type="compositionally biased region" description="Basic and acidic residues" evidence="6">
    <location>
        <begin position="193"/>
        <end position="202"/>
    </location>
</feature>
<feature type="transmembrane region" description="Helical" evidence="7">
    <location>
        <begin position="6"/>
        <end position="29"/>
    </location>
</feature>
<proteinExistence type="inferred from homology"/>
<dbReference type="Gene3D" id="3.40.50.200">
    <property type="entry name" value="Peptidase S8/S53 domain"/>
    <property type="match status" value="1"/>
</dbReference>
<protein>
    <submittedName>
        <fullName evidence="9">Subtilisin-like protein</fullName>
    </submittedName>
</protein>
<dbReference type="Proteomes" id="UP000193944">
    <property type="component" value="Unassembled WGS sequence"/>
</dbReference>
<evidence type="ECO:0000259" key="8">
    <source>
        <dbReference type="Pfam" id="PF00082"/>
    </source>
</evidence>
<comment type="caution">
    <text evidence="5">Lacks conserved residue(s) required for the propagation of feature annotation.</text>
</comment>